<keyword evidence="1" id="KW-0732">Signal</keyword>
<feature type="chain" id="PRO_5046819830" evidence="1">
    <location>
        <begin position="21"/>
        <end position="439"/>
    </location>
</feature>
<proteinExistence type="predicted"/>
<dbReference type="InterPro" id="IPR050464">
    <property type="entry name" value="Zeta_carotene_desat/Oxidored"/>
</dbReference>
<dbReference type="PANTHER" id="PTHR42923:SF47">
    <property type="entry name" value="BLR3003 PROTEIN"/>
    <property type="match status" value="1"/>
</dbReference>
<reference evidence="3 4" key="1">
    <citation type="submission" date="2022-02" db="EMBL/GenBank/DDBJ databases">
        <title>Genome sequence data of Kingella unionensis sp. nov. strain CICC 24913 (CCUG 75125).</title>
        <authorList>
            <person name="Xiao M."/>
        </authorList>
    </citation>
    <scope>NUCLEOTIDE SEQUENCE [LARGE SCALE GENOMIC DNA]</scope>
    <source>
        <strain evidence="3 4">CICC 24913</strain>
    </source>
</reference>
<dbReference type="Proteomes" id="UP001298424">
    <property type="component" value="Unassembled WGS sequence"/>
</dbReference>
<protein>
    <submittedName>
        <fullName evidence="3">Hydroxysqualene dehydroxylase HpnE</fullName>
        <ecNumber evidence="3">1.17.8.1</ecNumber>
    </submittedName>
</protein>
<evidence type="ECO:0000259" key="2">
    <source>
        <dbReference type="Pfam" id="PF01593"/>
    </source>
</evidence>
<dbReference type="InterPro" id="IPR036188">
    <property type="entry name" value="FAD/NAD-bd_sf"/>
</dbReference>
<dbReference type="Gene3D" id="3.90.660.10">
    <property type="match status" value="1"/>
</dbReference>
<keyword evidence="3" id="KW-0560">Oxidoreductase</keyword>
<dbReference type="EMBL" id="JAKOOW010000024">
    <property type="protein sequence ID" value="MCG6504099.1"/>
    <property type="molecule type" value="Genomic_DNA"/>
</dbReference>
<feature type="signal peptide" evidence="1">
    <location>
        <begin position="1"/>
        <end position="20"/>
    </location>
</feature>
<dbReference type="Gene3D" id="3.90.660.20">
    <property type="entry name" value="Protoporphyrinogen oxidase, mitochondrial, domain 2"/>
    <property type="match status" value="1"/>
</dbReference>
<keyword evidence="4" id="KW-1185">Reference proteome</keyword>
<accession>A0ABS9NMU2</accession>
<dbReference type="Pfam" id="PF01593">
    <property type="entry name" value="Amino_oxidase"/>
    <property type="match status" value="1"/>
</dbReference>
<dbReference type="GO" id="GO:0016491">
    <property type="term" value="F:oxidoreductase activity"/>
    <property type="evidence" value="ECO:0007669"/>
    <property type="project" value="UniProtKB-KW"/>
</dbReference>
<evidence type="ECO:0000256" key="1">
    <source>
        <dbReference type="SAM" id="SignalP"/>
    </source>
</evidence>
<dbReference type="SUPFAM" id="SSF51905">
    <property type="entry name" value="FAD/NAD(P)-binding domain"/>
    <property type="match status" value="1"/>
</dbReference>
<dbReference type="InterPro" id="IPR002937">
    <property type="entry name" value="Amino_oxidase"/>
</dbReference>
<dbReference type="Gene3D" id="1.10.3110.10">
    <property type="entry name" value="protoporphyrinogen ix oxidase, domain 3"/>
    <property type="match status" value="1"/>
</dbReference>
<dbReference type="NCBIfam" id="TIGR03467">
    <property type="entry name" value="HpnE"/>
    <property type="match status" value="1"/>
</dbReference>
<comment type="caution">
    <text evidence="3">The sequence shown here is derived from an EMBL/GenBank/DDBJ whole genome shotgun (WGS) entry which is preliminary data.</text>
</comment>
<organism evidence="3 4">
    <name type="scientific">Kingella pumchi</name>
    <dbReference type="NCBI Taxonomy" id="2779506"/>
    <lineage>
        <taxon>Bacteria</taxon>
        <taxon>Pseudomonadati</taxon>
        <taxon>Pseudomonadota</taxon>
        <taxon>Betaproteobacteria</taxon>
        <taxon>Neisseriales</taxon>
        <taxon>Neisseriaceae</taxon>
        <taxon>Kingella</taxon>
    </lineage>
</organism>
<dbReference type="PANTHER" id="PTHR42923">
    <property type="entry name" value="PROTOPORPHYRINOGEN OXIDASE"/>
    <property type="match status" value="1"/>
</dbReference>
<evidence type="ECO:0000313" key="4">
    <source>
        <dbReference type="Proteomes" id="UP001298424"/>
    </source>
</evidence>
<dbReference type="Gene3D" id="3.50.50.60">
    <property type="entry name" value="FAD/NAD(P)-binding domain"/>
    <property type="match status" value="2"/>
</dbReference>
<dbReference type="EC" id="1.17.8.1" evidence="3"/>
<evidence type="ECO:0000313" key="3">
    <source>
        <dbReference type="EMBL" id="MCG6504099.1"/>
    </source>
</evidence>
<gene>
    <name evidence="3" type="primary">hpnE</name>
    <name evidence="3" type="ORF">MB824_06290</name>
</gene>
<feature type="domain" description="Amine oxidase" evidence="2">
    <location>
        <begin position="15"/>
        <end position="435"/>
    </location>
</feature>
<dbReference type="RefSeq" id="WP_238746983.1">
    <property type="nucleotide sequence ID" value="NZ_JAKOOW010000024.1"/>
</dbReference>
<name>A0ABS9NMU2_9NEIS</name>
<dbReference type="InterPro" id="IPR017830">
    <property type="entry name" value="SQase_HpnE"/>
</dbReference>
<sequence>MSSRRKVAVIGAGWAGLAAAAALAPHTEVTLFEAGREAGGRARKVAADAGFSFLDNGQHLLIGAYRSVFRLLESAGVRRDNAFLHLPMQWYLHDGLRFSIKHGRFLGIRAKSLPAPLNLACALLGAENAPFAARLSLLNKLDALQKHARRTAPDQSIADWLAARRVPQAQIEQFWQPLVWGALNTPLAEGSLKTLTNVLADGVWADAAHSDYYLPKTDLGALFAEPLIERICAQGGRYRPSCRVGRIVCEAGGVRVNGEDYDAAVAAVAPYHLGALLPESAADAFQAALSALRYHAITTVYLRYPQALPLPAAMTGFARGTAQWLIDRSRLNGQPETAAVISLSEQHGSLSTDEWISRVHADILRVCPTAPAPVVARAITEKRATAARPIGVAPPDQSSLNAQRIFLAGDWLHPRYPATLEAAVQSGEAAAQALLARRQ</sequence>